<feature type="region of interest" description="Disordered" evidence="1">
    <location>
        <begin position="219"/>
        <end position="239"/>
    </location>
</feature>
<feature type="compositionally biased region" description="Pro residues" evidence="1">
    <location>
        <begin position="221"/>
        <end position="237"/>
    </location>
</feature>
<evidence type="ECO:0000256" key="1">
    <source>
        <dbReference type="SAM" id="MobiDB-lite"/>
    </source>
</evidence>
<proteinExistence type="predicted"/>
<dbReference type="AlphaFoldDB" id="A0A178MJP4"/>
<evidence type="ECO:0000313" key="4">
    <source>
        <dbReference type="Proteomes" id="UP000078287"/>
    </source>
</evidence>
<name>A0A178MJP4_9CHLR</name>
<accession>A0A178MJP4</accession>
<sequence length="341" mass="37291">MISRWLHLFTMLVVAASLVALMPAAPAQAQNRICFNEVPDCIEGRFAEYWQQNGGLPVFGFPITPAFQQEVEGKVRLVQIFERNRFELHPENARPYDVLLGRLGDDLLQRRGTPWQNEPKASTTQQAGCRYFAQTQHLVCDAFLRYWQSHGLDFDGRRGFSEAESLALFGLPLTEARVETNSSGDTVLTQWFERARFELHTNLGPDVVLLGLLGREAFAPQPAPQPTPQPTPPPAPADPCADIPAPVNAFIEPACIQGSDTVVVAVLGYGFNPGERIGAYFTFVATGEVVGVQIIGGDTADADGTFLVTFLVDPALAKGLYALTLEGVQSGNKAIVFFKKV</sequence>
<dbReference type="RefSeq" id="WP_066783241.1">
    <property type="nucleotide sequence ID" value="NZ_LWQS01000033.1"/>
</dbReference>
<reference evidence="3 4" key="1">
    <citation type="submission" date="2016-04" db="EMBL/GenBank/DDBJ databases">
        <title>Chloroflexus islandicus sp. nov., a thermophilic filamentous anoxygenic phototrophic bacterium from geyser Strokkur (Iceland).</title>
        <authorList>
            <person name="Gaisin V.A."/>
            <person name="Kalashnikov A.M."/>
            <person name="Sukhacheva M.V."/>
            <person name="Grouzdev D.S."/>
            <person name="Ivanov T.M."/>
            <person name="Kuznetsov B."/>
            <person name="Gorlenko V.M."/>
        </authorList>
    </citation>
    <scope>NUCLEOTIDE SEQUENCE [LARGE SCALE GENOMIC DNA]</scope>
    <source>
        <strain evidence="4">isl-2</strain>
    </source>
</reference>
<dbReference type="Proteomes" id="UP000078287">
    <property type="component" value="Unassembled WGS sequence"/>
</dbReference>
<dbReference type="EMBL" id="LWQS01000033">
    <property type="protein sequence ID" value="OAN48265.1"/>
    <property type="molecule type" value="Genomic_DNA"/>
</dbReference>
<dbReference type="OrthoDB" id="144348at2"/>
<organism evidence="3 4">
    <name type="scientific">Chloroflexus islandicus</name>
    <dbReference type="NCBI Taxonomy" id="1707952"/>
    <lineage>
        <taxon>Bacteria</taxon>
        <taxon>Bacillati</taxon>
        <taxon>Chloroflexota</taxon>
        <taxon>Chloroflexia</taxon>
        <taxon>Chloroflexales</taxon>
        <taxon>Chloroflexineae</taxon>
        <taxon>Chloroflexaceae</taxon>
        <taxon>Chloroflexus</taxon>
    </lineage>
</organism>
<feature type="chain" id="PRO_5008091999" evidence="2">
    <location>
        <begin position="30"/>
        <end position="341"/>
    </location>
</feature>
<keyword evidence="2" id="KW-0732">Signal</keyword>
<evidence type="ECO:0000256" key="2">
    <source>
        <dbReference type="SAM" id="SignalP"/>
    </source>
</evidence>
<evidence type="ECO:0000313" key="3">
    <source>
        <dbReference type="EMBL" id="OAN48265.1"/>
    </source>
</evidence>
<feature type="signal peptide" evidence="2">
    <location>
        <begin position="1"/>
        <end position="29"/>
    </location>
</feature>
<protein>
    <submittedName>
        <fullName evidence="3">Uncharacterized protein</fullName>
    </submittedName>
</protein>
<comment type="caution">
    <text evidence="3">The sequence shown here is derived from an EMBL/GenBank/DDBJ whole genome shotgun (WGS) entry which is preliminary data.</text>
</comment>
<keyword evidence="4" id="KW-1185">Reference proteome</keyword>
<gene>
    <name evidence="3" type="ORF">A6A03_08745</name>
</gene>